<dbReference type="InterPro" id="IPR037171">
    <property type="entry name" value="NagB/RpiA_transferase-like"/>
</dbReference>
<name>A0A0J8H0Q9_9ALTE</name>
<dbReference type="InterPro" id="IPR001034">
    <property type="entry name" value="DeoR_HTH"/>
</dbReference>
<dbReference type="PRINTS" id="PR00037">
    <property type="entry name" value="HTHLACR"/>
</dbReference>
<keyword evidence="3" id="KW-0804">Transcription</keyword>
<dbReference type="SUPFAM" id="SSF100950">
    <property type="entry name" value="NagB/RpiA/CoA transferase-like"/>
    <property type="match status" value="1"/>
</dbReference>
<dbReference type="PANTHER" id="PTHR30363">
    <property type="entry name" value="HTH-TYPE TRANSCRIPTIONAL REGULATOR SRLR-RELATED"/>
    <property type="match status" value="1"/>
</dbReference>
<evidence type="ECO:0000313" key="5">
    <source>
        <dbReference type="EMBL" id="KMT67034.1"/>
    </source>
</evidence>
<evidence type="ECO:0000256" key="3">
    <source>
        <dbReference type="ARBA" id="ARBA00023163"/>
    </source>
</evidence>
<dbReference type="EMBL" id="LAZL01000001">
    <property type="protein sequence ID" value="KMT67034.1"/>
    <property type="molecule type" value="Genomic_DNA"/>
</dbReference>
<dbReference type="SUPFAM" id="SSF46785">
    <property type="entry name" value="Winged helix' DNA-binding domain"/>
    <property type="match status" value="1"/>
</dbReference>
<organism evidence="5 6">
    <name type="scientific">Catenovulum maritimum</name>
    <dbReference type="NCBI Taxonomy" id="1513271"/>
    <lineage>
        <taxon>Bacteria</taxon>
        <taxon>Pseudomonadati</taxon>
        <taxon>Pseudomonadota</taxon>
        <taxon>Gammaproteobacteria</taxon>
        <taxon>Alteromonadales</taxon>
        <taxon>Alteromonadaceae</taxon>
        <taxon>Catenovulum</taxon>
    </lineage>
</organism>
<dbReference type="GO" id="GO:0003700">
    <property type="term" value="F:DNA-binding transcription factor activity"/>
    <property type="evidence" value="ECO:0007669"/>
    <property type="project" value="InterPro"/>
</dbReference>
<dbReference type="PROSITE" id="PS51000">
    <property type="entry name" value="HTH_DEOR_2"/>
    <property type="match status" value="1"/>
</dbReference>
<evidence type="ECO:0000256" key="1">
    <source>
        <dbReference type="ARBA" id="ARBA00023015"/>
    </source>
</evidence>
<dbReference type="InterPro" id="IPR050313">
    <property type="entry name" value="Carb_Metab_HTH_regulators"/>
</dbReference>
<dbReference type="SMART" id="SM01134">
    <property type="entry name" value="DeoRC"/>
    <property type="match status" value="1"/>
</dbReference>
<gene>
    <name evidence="5" type="ORF">XM47_00030</name>
</gene>
<dbReference type="Pfam" id="PF08220">
    <property type="entry name" value="HTH_DeoR"/>
    <property type="match status" value="1"/>
</dbReference>
<accession>A0A0J8H0Q9</accession>
<keyword evidence="6" id="KW-1185">Reference proteome</keyword>
<sequence>MLVGERQRLIIDIVEKHRFSSVDTLCSELNISAATIRRDIQALSHLGLIKKIRGGAEAVYNFNHSFNAHTSKKIEKKICNRKLIAKAAAALCGNNDSIIINGGKLTHFMGEYLVDKQLNVMTNSMLIAQTLWNKNNNQVILPGGQICGSNGIIIEDFQANNINSPDYYYSKMFVSTEAISQKGVMESDRFIAKAECQLKTQAEKLIVMAESSTLGMTSNFVCSRIDEVDVLITDNDANKDILQEFTDLGVEVVQAR</sequence>
<dbReference type="SMART" id="SM00420">
    <property type="entry name" value="HTH_DEOR"/>
    <property type="match status" value="1"/>
</dbReference>
<dbReference type="Pfam" id="PF00455">
    <property type="entry name" value="DeoRC"/>
    <property type="match status" value="1"/>
</dbReference>
<dbReference type="InterPro" id="IPR014036">
    <property type="entry name" value="DeoR-like_C"/>
</dbReference>
<dbReference type="Gene3D" id="1.10.10.10">
    <property type="entry name" value="Winged helix-like DNA-binding domain superfamily/Winged helix DNA-binding domain"/>
    <property type="match status" value="1"/>
</dbReference>
<evidence type="ECO:0000259" key="4">
    <source>
        <dbReference type="PROSITE" id="PS51000"/>
    </source>
</evidence>
<dbReference type="InterPro" id="IPR036388">
    <property type="entry name" value="WH-like_DNA-bd_sf"/>
</dbReference>
<dbReference type="GO" id="GO:0003677">
    <property type="term" value="F:DNA binding"/>
    <property type="evidence" value="ECO:0007669"/>
    <property type="project" value="UniProtKB-KW"/>
</dbReference>
<keyword evidence="1" id="KW-0805">Transcription regulation</keyword>
<dbReference type="RefSeq" id="WP_048687923.1">
    <property type="nucleotide sequence ID" value="NZ_KQ130482.1"/>
</dbReference>
<reference evidence="5 6" key="1">
    <citation type="submission" date="2015-04" db="EMBL/GenBank/DDBJ databases">
        <title>Draft Genome Sequence of the Novel Agar-Digesting Marine Bacterium Q1.</title>
        <authorList>
            <person name="Li Y."/>
            <person name="Li D."/>
            <person name="Chen G."/>
            <person name="Du Z."/>
        </authorList>
    </citation>
    <scope>NUCLEOTIDE SEQUENCE [LARGE SCALE GENOMIC DNA]</scope>
    <source>
        <strain evidence="5 6">Q1</strain>
    </source>
</reference>
<dbReference type="STRING" id="1513271.XM47_00030"/>
<dbReference type="AlphaFoldDB" id="A0A0J8H0Q9"/>
<comment type="caution">
    <text evidence="5">The sequence shown here is derived from an EMBL/GenBank/DDBJ whole genome shotgun (WGS) entry which is preliminary data.</text>
</comment>
<dbReference type="Proteomes" id="UP000037600">
    <property type="component" value="Unassembled WGS sequence"/>
</dbReference>
<feature type="domain" description="HTH deoR-type" evidence="4">
    <location>
        <begin position="3"/>
        <end position="58"/>
    </location>
</feature>
<dbReference type="PROSITE" id="PS00894">
    <property type="entry name" value="HTH_DEOR_1"/>
    <property type="match status" value="1"/>
</dbReference>
<dbReference type="OrthoDB" id="9814815at2"/>
<dbReference type="InterPro" id="IPR036390">
    <property type="entry name" value="WH_DNA-bd_sf"/>
</dbReference>
<proteinExistence type="predicted"/>
<dbReference type="InterPro" id="IPR018356">
    <property type="entry name" value="Tscrpt_reg_HTH_DeoR_CS"/>
</dbReference>
<evidence type="ECO:0000313" key="6">
    <source>
        <dbReference type="Proteomes" id="UP000037600"/>
    </source>
</evidence>
<dbReference type="PANTHER" id="PTHR30363:SF55">
    <property type="entry name" value="HTH-TYPE TRANSCRIPTIONAL REGULATOR ULAR"/>
    <property type="match status" value="1"/>
</dbReference>
<protein>
    <recommendedName>
        <fullName evidence="4">HTH deoR-type domain-containing protein</fullName>
    </recommendedName>
</protein>
<keyword evidence="2" id="KW-0238">DNA-binding</keyword>
<evidence type="ECO:0000256" key="2">
    <source>
        <dbReference type="ARBA" id="ARBA00023125"/>
    </source>
</evidence>